<accession>A0A067T0I1</accession>
<reference evidence="6" key="1">
    <citation type="journal article" date="2014" name="Proc. Natl. Acad. Sci. U.S.A.">
        <title>Extensive sampling of basidiomycete genomes demonstrates inadequacy of the white-rot/brown-rot paradigm for wood decay fungi.</title>
        <authorList>
            <person name="Riley R."/>
            <person name="Salamov A.A."/>
            <person name="Brown D.W."/>
            <person name="Nagy L.G."/>
            <person name="Floudas D."/>
            <person name="Held B.W."/>
            <person name="Levasseur A."/>
            <person name="Lombard V."/>
            <person name="Morin E."/>
            <person name="Otillar R."/>
            <person name="Lindquist E.A."/>
            <person name="Sun H."/>
            <person name="LaButti K.M."/>
            <person name="Schmutz J."/>
            <person name="Jabbour D."/>
            <person name="Luo H."/>
            <person name="Baker S.E."/>
            <person name="Pisabarro A.G."/>
            <person name="Walton J.D."/>
            <person name="Blanchette R.A."/>
            <person name="Henrissat B."/>
            <person name="Martin F."/>
            <person name="Cullen D."/>
            <person name="Hibbett D.S."/>
            <person name="Grigoriev I.V."/>
        </authorList>
    </citation>
    <scope>NUCLEOTIDE SEQUENCE [LARGE SCALE GENOMIC DNA]</scope>
    <source>
        <strain evidence="6">CBS 339.88</strain>
    </source>
</reference>
<dbReference type="Pfam" id="PF08100">
    <property type="entry name" value="Dimerisation"/>
    <property type="match status" value="1"/>
</dbReference>
<proteinExistence type="predicted"/>
<dbReference type="Proteomes" id="UP000027222">
    <property type="component" value="Unassembled WGS sequence"/>
</dbReference>
<dbReference type="InterPro" id="IPR036390">
    <property type="entry name" value="WH_DNA-bd_sf"/>
</dbReference>
<keyword evidence="6" id="KW-1185">Reference proteome</keyword>
<evidence type="ECO:0000313" key="5">
    <source>
        <dbReference type="EMBL" id="KDR72503.1"/>
    </source>
</evidence>
<dbReference type="EMBL" id="KL142388">
    <property type="protein sequence ID" value="KDR72503.1"/>
    <property type="molecule type" value="Genomic_DNA"/>
</dbReference>
<sequence>MSARSQVESLLAIIKEAAFKALDEYEKAGKPTPTLDSLDTHPLDIAEDKLQLKKVISKLEGACEQLCTTLAPPSHTIMNRAQEFGWACLRVAVQQKIADVLAKHPEGLHVDVLSEKVKIHPMKLGSILRVLAAKHCFREVSPDVFTNNRLSPSAKRLT</sequence>
<feature type="domain" description="O-methyltransferase dimerisation" evidence="4">
    <location>
        <begin position="87"/>
        <end position="151"/>
    </location>
</feature>
<dbReference type="SUPFAM" id="SSF46785">
    <property type="entry name" value="Winged helix' DNA-binding domain"/>
    <property type="match status" value="1"/>
</dbReference>
<dbReference type="GO" id="GO:0008168">
    <property type="term" value="F:methyltransferase activity"/>
    <property type="evidence" value="ECO:0007669"/>
    <property type="project" value="UniProtKB-KW"/>
</dbReference>
<dbReference type="GO" id="GO:0032259">
    <property type="term" value="P:methylation"/>
    <property type="evidence" value="ECO:0007669"/>
    <property type="project" value="UniProtKB-KW"/>
</dbReference>
<evidence type="ECO:0000313" key="6">
    <source>
        <dbReference type="Proteomes" id="UP000027222"/>
    </source>
</evidence>
<name>A0A067T0I1_GALM3</name>
<organism evidence="5 6">
    <name type="scientific">Galerina marginata (strain CBS 339.88)</name>
    <dbReference type="NCBI Taxonomy" id="685588"/>
    <lineage>
        <taxon>Eukaryota</taxon>
        <taxon>Fungi</taxon>
        <taxon>Dikarya</taxon>
        <taxon>Basidiomycota</taxon>
        <taxon>Agaricomycotina</taxon>
        <taxon>Agaricomycetes</taxon>
        <taxon>Agaricomycetidae</taxon>
        <taxon>Agaricales</taxon>
        <taxon>Agaricineae</taxon>
        <taxon>Strophariaceae</taxon>
        <taxon>Galerina</taxon>
    </lineage>
</organism>
<dbReference type="Gene3D" id="1.10.10.10">
    <property type="entry name" value="Winged helix-like DNA-binding domain superfamily/Winged helix DNA-binding domain"/>
    <property type="match status" value="1"/>
</dbReference>
<dbReference type="PANTHER" id="PTHR43712:SF2">
    <property type="entry name" value="O-METHYLTRANSFERASE CICE"/>
    <property type="match status" value="1"/>
</dbReference>
<keyword evidence="2" id="KW-0808">Transferase</keyword>
<evidence type="ECO:0000259" key="4">
    <source>
        <dbReference type="Pfam" id="PF08100"/>
    </source>
</evidence>
<evidence type="ECO:0000256" key="3">
    <source>
        <dbReference type="ARBA" id="ARBA00022691"/>
    </source>
</evidence>
<dbReference type="HOGENOM" id="CLU_1669504_0_0_1"/>
<dbReference type="InterPro" id="IPR012967">
    <property type="entry name" value="COMT_dimerisation"/>
</dbReference>
<dbReference type="InterPro" id="IPR036388">
    <property type="entry name" value="WH-like_DNA-bd_sf"/>
</dbReference>
<keyword evidence="1" id="KW-0489">Methyltransferase</keyword>
<keyword evidence="3" id="KW-0949">S-adenosyl-L-methionine</keyword>
<evidence type="ECO:0000256" key="2">
    <source>
        <dbReference type="ARBA" id="ARBA00022679"/>
    </source>
</evidence>
<dbReference type="AlphaFoldDB" id="A0A067T0I1"/>
<evidence type="ECO:0000256" key="1">
    <source>
        <dbReference type="ARBA" id="ARBA00022603"/>
    </source>
</evidence>
<dbReference type="STRING" id="685588.A0A067T0I1"/>
<dbReference type="GO" id="GO:0046983">
    <property type="term" value="F:protein dimerization activity"/>
    <property type="evidence" value="ECO:0007669"/>
    <property type="project" value="InterPro"/>
</dbReference>
<gene>
    <name evidence="5" type="ORF">GALMADRAFT_73740</name>
</gene>
<protein>
    <recommendedName>
        <fullName evidence="4">O-methyltransferase dimerisation domain-containing protein</fullName>
    </recommendedName>
</protein>
<dbReference type="PANTHER" id="PTHR43712">
    <property type="entry name" value="PUTATIVE (AFU_ORTHOLOGUE AFUA_4G14580)-RELATED"/>
    <property type="match status" value="1"/>
</dbReference>
<dbReference type="OrthoDB" id="2410195at2759"/>